<keyword evidence="1" id="KW-0732">Signal</keyword>
<dbReference type="GO" id="GO:0032420">
    <property type="term" value="C:stereocilium"/>
    <property type="evidence" value="ECO:0007669"/>
    <property type="project" value="TreeGrafter"/>
</dbReference>
<name>A0A6I9P7V4_9TELE</name>
<dbReference type="GO" id="GO:0016020">
    <property type="term" value="C:membrane"/>
    <property type="evidence" value="ECO:0007669"/>
    <property type="project" value="InterPro"/>
</dbReference>
<evidence type="ECO:0000256" key="1">
    <source>
        <dbReference type="SAM" id="SignalP"/>
    </source>
</evidence>
<dbReference type="GO" id="GO:0007605">
    <property type="term" value="P:sensory perception of sound"/>
    <property type="evidence" value="ECO:0007669"/>
    <property type="project" value="TreeGrafter"/>
</dbReference>
<accession>A0A6I9P7V4</accession>
<feature type="signal peptide" evidence="1">
    <location>
        <begin position="1"/>
        <end position="21"/>
    </location>
</feature>
<evidence type="ECO:0000313" key="3">
    <source>
        <dbReference type="RefSeq" id="XP_010784282.1"/>
    </source>
</evidence>
<dbReference type="Gene3D" id="2.60.40.2030">
    <property type="match status" value="1"/>
</dbReference>
<dbReference type="GO" id="GO:0005737">
    <property type="term" value="C:cytoplasm"/>
    <property type="evidence" value="ECO:0007669"/>
    <property type="project" value="TreeGrafter"/>
</dbReference>
<organism evidence="2 3">
    <name type="scientific">Notothenia coriiceps</name>
    <name type="common">black rockcod</name>
    <dbReference type="NCBI Taxonomy" id="8208"/>
    <lineage>
        <taxon>Eukaryota</taxon>
        <taxon>Metazoa</taxon>
        <taxon>Chordata</taxon>
        <taxon>Craniata</taxon>
        <taxon>Vertebrata</taxon>
        <taxon>Euteleostomi</taxon>
        <taxon>Actinopterygii</taxon>
        <taxon>Neopterygii</taxon>
        <taxon>Teleostei</taxon>
        <taxon>Neoteleostei</taxon>
        <taxon>Acanthomorphata</taxon>
        <taxon>Eupercaria</taxon>
        <taxon>Perciformes</taxon>
        <taxon>Notothenioidei</taxon>
        <taxon>Nototheniidae</taxon>
        <taxon>Notothenia</taxon>
    </lineage>
</organism>
<dbReference type="PANTHER" id="PTHR46682">
    <property type="entry name" value="ADHESION G-PROTEIN COUPLED RECEPTOR V1"/>
    <property type="match status" value="1"/>
</dbReference>
<protein>
    <submittedName>
        <fullName evidence="3">G-protein coupled receptor 98-like</fullName>
    </submittedName>
</protein>
<dbReference type="GO" id="GO:0001965">
    <property type="term" value="F:G-protein alpha-subunit binding"/>
    <property type="evidence" value="ECO:0007669"/>
    <property type="project" value="TreeGrafter"/>
</dbReference>
<dbReference type="GO" id="GO:0071277">
    <property type="term" value="P:cellular response to calcium ion"/>
    <property type="evidence" value="ECO:0007669"/>
    <property type="project" value="TreeGrafter"/>
</dbReference>
<dbReference type="Proteomes" id="UP000504611">
    <property type="component" value="Unplaced"/>
</dbReference>
<sequence length="112" mass="12054">MLPVLLLAGWILALSVPGTASESATLRFLGQTDFVVNESEEAVVRLVVERVGDPVNVTALVLLEGVDTGDFESINAAAFLLSTESSKTIFIAVKDDNLPEADETFTFNLRLQ</sequence>
<dbReference type="OrthoDB" id="8948353at2759"/>
<dbReference type="GO" id="GO:0004930">
    <property type="term" value="F:G protein-coupled receptor activity"/>
    <property type="evidence" value="ECO:0007669"/>
    <property type="project" value="InterPro"/>
</dbReference>
<dbReference type="RefSeq" id="XP_010784282.1">
    <property type="nucleotide sequence ID" value="XM_010785980.1"/>
</dbReference>
<dbReference type="GO" id="GO:0007601">
    <property type="term" value="P:visual perception"/>
    <property type="evidence" value="ECO:0007669"/>
    <property type="project" value="TreeGrafter"/>
</dbReference>
<dbReference type="GO" id="GO:0010855">
    <property type="term" value="F:adenylate cyclase inhibitor activity"/>
    <property type="evidence" value="ECO:0007669"/>
    <property type="project" value="TreeGrafter"/>
</dbReference>
<reference evidence="3" key="1">
    <citation type="submission" date="2025-08" db="UniProtKB">
        <authorList>
            <consortium name="RefSeq"/>
        </authorList>
    </citation>
    <scope>IDENTIFICATION</scope>
    <source>
        <tissue evidence="3">Muscle</tissue>
    </source>
</reference>
<keyword evidence="2" id="KW-1185">Reference proteome</keyword>
<dbReference type="InterPro" id="IPR038081">
    <property type="entry name" value="CalX-like_sf"/>
</dbReference>
<dbReference type="SUPFAM" id="SSF141072">
    <property type="entry name" value="CalX-like"/>
    <property type="match status" value="1"/>
</dbReference>
<dbReference type="KEGG" id="ncc:104958257"/>
<proteinExistence type="predicted"/>
<feature type="non-terminal residue" evidence="3">
    <location>
        <position position="112"/>
    </location>
</feature>
<dbReference type="AlphaFoldDB" id="A0A6I9P7V4"/>
<dbReference type="PANTHER" id="PTHR46682:SF1">
    <property type="entry name" value="ADHESION G-PROTEIN COUPLED RECEPTOR V1"/>
    <property type="match status" value="1"/>
</dbReference>
<evidence type="ECO:0000313" key="2">
    <source>
        <dbReference type="Proteomes" id="UP000504611"/>
    </source>
</evidence>
<dbReference type="GeneID" id="104958257"/>
<dbReference type="InterPro" id="IPR026919">
    <property type="entry name" value="ADGRV1"/>
</dbReference>
<gene>
    <name evidence="3" type="primary">LOC104958257</name>
</gene>
<feature type="chain" id="PRO_5027059987" evidence="1">
    <location>
        <begin position="22"/>
        <end position="112"/>
    </location>
</feature>